<dbReference type="SUPFAM" id="SSF52374">
    <property type="entry name" value="Nucleotidylyl transferase"/>
    <property type="match status" value="1"/>
</dbReference>
<keyword evidence="6 8" id="KW-0648">Protein biosynthesis</keyword>
<dbReference type="InterPro" id="IPR000924">
    <property type="entry name" value="Glu/Gln-tRNA-synth"/>
</dbReference>
<dbReference type="Pfam" id="PF00749">
    <property type="entry name" value="tRNA-synt_1c"/>
    <property type="match status" value="1"/>
</dbReference>
<comment type="catalytic activity">
    <reaction evidence="8">
        <text>tRNA(Glu) + L-glutamate + ATP = L-glutamyl-tRNA(Glu) + AMP + diphosphate</text>
        <dbReference type="Rhea" id="RHEA:23540"/>
        <dbReference type="Rhea" id="RHEA-COMP:9663"/>
        <dbReference type="Rhea" id="RHEA-COMP:9680"/>
        <dbReference type="ChEBI" id="CHEBI:29985"/>
        <dbReference type="ChEBI" id="CHEBI:30616"/>
        <dbReference type="ChEBI" id="CHEBI:33019"/>
        <dbReference type="ChEBI" id="CHEBI:78442"/>
        <dbReference type="ChEBI" id="CHEBI:78520"/>
        <dbReference type="ChEBI" id="CHEBI:456215"/>
        <dbReference type="EC" id="6.1.1.17"/>
    </reaction>
</comment>
<evidence type="ECO:0000256" key="2">
    <source>
        <dbReference type="ARBA" id="ARBA00022490"/>
    </source>
</evidence>
<dbReference type="InterPro" id="IPR004527">
    <property type="entry name" value="Glu-tRNA-ligase_bac/mito"/>
</dbReference>
<dbReference type="InterPro" id="IPR014729">
    <property type="entry name" value="Rossmann-like_a/b/a_fold"/>
</dbReference>
<dbReference type="InterPro" id="IPR049940">
    <property type="entry name" value="GluQ/Sye"/>
</dbReference>
<dbReference type="Gene3D" id="1.10.10.350">
    <property type="match status" value="1"/>
</dbReference>
<dbReference type="InterPro" id="IPR045462">
    <property type="entry name" value="aa-tRNA-synth_I_cd-bd"/>
</dbReference>
<evidence type="ECO:0000256" key="5">
    <source>
        <dbReference type="ARBA" id="ARBA00022840"/>
    </source>
</evidence>
<dbReference type="PANTHER" id="PTHR43311:SF2">
    <property type="entry name" value="GLUTAMATE--TRNA LIGASE, MITOCHONDRIAL-RELATED"/>
    <property type="match status" value="1"/>
</dbReference>
<feature type="domain" description="Glutamyl/glutaminyl-tRNA synthetase class Ib catalytic" evidence="9">
    <location>
        <begin position="2"/>
        <end position="272"/>
    </location>
</feature>
<keyword evidence="4 8" id="KW-0547">Nucleotide-binding</keyword>
<evidence type="ECO:0000259" key="10">
    <source>
        <dbReference type="Pfam" id="PF19269"/>
    </source>
</evidence>
<dbReference type="InterPro" id="IPR020751">
    <property type="entry name" value="aa-tRNA-synth_I_codon-bd_sub2"/>
</dbReference>
<evidence type="ECO:0000313" key="11">
    <source>
        <dbReference type="EMBL" id="MFC4351214.1"/>
    </source>
</evidence>
<feature type="short sequence motif" description="'HIGH' region" evidence="8">
    <location>
        <begin position="7"/>
        <end position="17"/>
    </location>
</feature>
<dbReference type="PROSITE" id="PS00178">
    <property type="entry name" value="AA_TRNA_LIGASE_I"/>
    <property type="match status" value="1"/>
</dbReference>
<evidence type="ECO:0000256" key="3">
    <source>
        <dbReference type="ARBA" id="ARBA00022598"/>
    </source>
</evidence>
<dbReference type="EMBL" id="JBHSCW010000003">
    <property type="protein sequence ID" value="MFC4351214.1"/>
    <property type="molecule type" value="Genomic_DNA"/>
</dbReference>
<dbReference type="Gene3D" id="3.40.50.620">
    <property type="entry name" value="HUPs"/>
    <property type="match status" value="1"/>
</dbReference>
<evidence type="ECO:0000256" key="1">
    <source>
        <dbReference type="ARBA" id="ARBA00007894"/>
    </source>
</evidence>
<keyword evidence="2 8" id="KW-0963">Cytoplasm</keyword>
<keyword evidence="5 8" id="KW-0067">ATP-binding</keyword>
<evidence type="ECO:0000256" key="6">
    <source>
        <dbReference type="ARBA" id="ARBA00022917"/>
    </source>
</evidence>
<keyword evidence="7 8" id="KW-0030">Aminoacyl-tRNA synthetase</keyword>
<dbReference type="HAMAP" id="MF_00022">
    <property type="entry name" value="Glu_tRNA_synth_type1"/>
    <property type="match status" value="1"/>
</dbReference>
<comment type="subcellular location">
    <subcellularLocation>
        <location evidence="8">Cytoplasm</location>
    </subcellularLocation>
</comment>
<dbReference type="PRINTS" id="PR00987">
    <property type="entry name" value="TRNASYNTHGLU"/>
</dbReference>
<comment type="caution">
    <text evidence="11">The sequence shown here is derived from an EMBL/GenBank/DDBJ whole genome shotgun (WGS) entry which is preliminary data.</text>
</comment>
<comment type="subunit">
    <text evidence="8">Monomer.</text>
</comment>
<dbReference type="InterPro" id="IPR020058">
    <property type="entry name" value="Glu/Gln-tRNA-synth_Ib_cat-dom"/>
</dbReference>
<dbReference type="Pfam" id="PF19269">
    <property type="entry name" value="Anticodon_2"/>
    <property type="match status" value="1"/>
</dbReference>
<dbReference type="SUPFAM" id="SSF48163">
    <property type="entry name" value="An anticodon-binding domain of class I aminoacyl-tRNA synthetases"/>
    <property type="match status" value="1"/>
</dbReference>
<gene>
    <name evidence="8 11" type="primary">gltX</name>
    <name evidence="11" type="ORF">ACFOW6_06610</name>
</gene>
<dbReference type="RefSeq" id="WP_382421552.1">
    <property type="nucleotide sequence ID" value="NZ_JBHSCW010000003.1"/>
</dbReference>
<feature type="short sequence motif" description="'KMSKS' region" evidence="8">
    <location>
        <begin position="238"/>
        <end position="242"/>
    </location>
</feature>
<name>A0ABV8UL28_9PROT</name>
<keyword evidence="3 8" id="KW-0436">Ligase</keyword>
<dbReference type="EC" id="6.1.1.17" evidence="8"/>
<protein>
    <recommendedName>
        <fullName evidence="8">Glutamate--tRNA ligase</fullName>
        <ecNumber evidence="8">6.1.1.17</ecNumber>
    </recommendedName>
    <alternativeName>
        <fullName evidence="8">Glutamyl-tRNA synthetase</fullName>
        <shortName evidence="8">GluRS</shortName>
    </alternativeName>
</protein>
<proteinExistence type="inferred from homology"/>
<reference evidence="12" key="1">
    <citation type="journal article" date="2019" name="Int. J. Syst. Evol. Microbiol.">
        <title>The Global Catalogue of Microorganisms (GCM) 10K type strain sequencing project: providing services to taxonomists for standard genome sequencing and annotation.</title>
        <authorList>
            <consortium name="The Broad Institute Genomics Platform"/>
            <consortium name="The Broad Institute Genome Sequencing Center for Infectious Disease"/>
            <person name="Wu L."/>
            <person name="Ma J."/>
        </authorList>
    </citation>
    <scope>NUCLEOTIDE SEQUENCE [LARGE SCALE GENOMIC DNA]</scope>
    <source>
        <strain evidence="12">CECT 8472</strain>
    </source>
</reference>
<dbReference type="Proteomes" id="UP001595799">
    <property type="component" value="Unassembled WGS sequence"/>
</dbReference>
<evidence type="ECO:0000256" key="7">
    <source>
        <dbReference type="ARBA" id="ARBA00023146"/>
    </source>
</evidence>
<dbReference type="GO" id="GO:0004818">
    <property type="term" value="F:glutamate-tRNA ligase activity"/>
    <property type="evidence" value="ECO:0007669"/>
    <property type="project" value="UniProtKB-EC"/>
</dbReference>
<keyword evidence="12" id="KW-1185">Reference proteome</keyword>
<evidence type="ECO:0000313" key="12">
    <source>
        <dbReference type="Proteomes" id="UP001595799"/>
    </source>
</evidence>
<dbReference type="NCBIfam" id="TIGR00464">
    <property type="entry name" value="gltX_bact"/>
    <property type="match status" value="1"/>
</dbReference>
<dbReference type="InterPro" id="IPR008925">
    <property type="entry name" value="aa_tRNA-synth_I_cd-bd_sf"/>
</dbReference>
<feature type="domain" description="Aminoacyl-tRNA synthetase class I anticodon-binding" evidence="10">
    <location>
        <begin position="368"/>
        <end position="440"/>
    </location>
</feature>
<dbReference type="InterPro" id="IPR001412">
    <property type="entry name" value="aa-tRNA-synth_I_CS"/>
</dbReference>
<comment type="function">
    <text evidence="8">Catalyzes the attachment of glutamate to tRNA(Glu) in a two-step reaction: glutamate is first activated by ATP to form Glu-AMP and then transferred to the acceptor end of tRNA(Glu).</text>
</comment>
<evidence type="ECO:0000256" key="4">
    <source>
        <dbReference type="ARBA" id="ARBA00022741"/>
    </source>
</evidence>
<evidence type="ECO:0000256" key="8">
    <source>
        <dbReference type="HAMAP-Rule" id="MF_00022"/>
    </source>
</evidence>
<comment type="caution">
    <text evidence="8">Lacks conserved residue(s) required for the propagation of feature annotation.</text>
</comment>
<dbReference type="PANTHER" id="PTHR43311">
    <property type="entry name" value="GLUTAMATE--TRNA LIGASE"/>
    <property type="match status" value="1"/>
</dbReference>
<accession>A0ABV8UL28</accession>
<comment type="similarity">
    <text evidence="1 8">Belongs to the class-I aminoacyl-tRNA synthetase family. Glutamate--tRNA ligase type 1 subfamily.</text>
</comment>
<sequence length="444" mass="50094">MKTRFAPSPTGALHVGNARVALLNWLWSRQQEGVFLLRLDDTDSDRSTEGFARDIEADLEWLGLEWDEYARQSDRLDRYDLAVQVLKDSGRLYACYETPEELELKRKLHLKSGRPPLYDREGLSLTDAQKQAYEAEGRRPHWRFRLDHEPVEWNDAVRGAQHFEGYNLSDPVLVREDGRPLYTLSSVVDDLELSVTHVLRGEDHVANTAVQIQLLEALGGSPPIFAHLPLLTDAEGQGLSKRLGSMSLADLREDGLEPMALNSYLARLGTPDPVDARQELGGLVPGFDISRFGRATPRFDPSELKSLNGRILHDMPYAAVSGWLQAQGLHDFTEDLWLAVRGNLEKREDALLWYRICRAQITPVIEEKEYVATARELLPPVPWDLSTWSVWTEALKDKTGRKGKALFMPLRLALTGQGAGPEMRQLLPLIGYEKAVKRLEGNTA</sequence>
<organism evidence="11 12">
    <name type="scientific">Fodinicurvata halophila</name>
    <dbReference type="NCBI Taxonomy" id="1419723"/>
    <lineage>
        <taxon>Bacteria</taxon>
        <taxon>Pseudomonadati</taxon>
        <taxon>Pseudomonadota</taxon>
        <taxon>Alphaproteobacteria</taxon>
        <taxon>Rhodospirillales</taxon>
        <taxon>Rhodovibrionaceae</taxon>
        <taxon>Fodinicurvata</taxon>
    </lineage>
</organism>
<feature type="binding site" evidence="8">
    <location>
        <position position="241"/>
    </location>
    <ligand>
        <name>ATP</name>
        <dbReference type="ChEBI" id="CHEBI:30616"/>
    </ligand>
</feature>
<evidence type="ECO:0000259" key="9">
    <source>
        <dbReference type="Pfam" id="PF00749"/>
    </source>
</evidence>